<accession>A0A915EBC7</accession>
<reference evidence="3" key="1">
    <citation type="submission" date="2022-11" db="UniProtKB">
        <authorList>
            <consortium name="WormBaseParasite"/>
        </authorList>
    </citation>
    <scope>IDENTIFICATION</scope>
</reference>
<sequence>MVKSSDAACPLQILSKTSSGAKLKRRRPAGSNDSRSGLCHFIEQSRMPKRGSDELLTSRSTTILPHHHQLLDFNGQSSVNALFNGNSALLAAALMTAESEAKKAKFESSVVANLQQHTSVPCSSATTFPNCYALAGGGATAASLIASFQQQQLRALATTQTVSLNTGAQLLYNPNLAAVNSSTTFGSLGPLEGVSAGCQWLAANPPAKSVVYKRADEGSALRTVSRVVHLRNIPLT</sequence>
<feature type="region of interest" description="Disordered" evidence="1">
    <location>
        <begin position="19"/>
        <end position="39"/>
    </location>
</feature>
<evidence type="ECO:0000256" key="1">
    <source>
        <dbReference type="SAM" id="MobiDB-lite"/>
    </source>
</evidence>
<name>A0A915EBC7_9BILA</name>
<evidence type="ECO:0000313" key="2">
    <source>
        <dbReference type="Proteomes" id="UP000887574"/>
    </source>
</evidence>
<evidence type="ECO:0000313" key="3">
    <source>
        <dbReference type="WBParaSite" id="jg4543"/>
    </source>
</evidence>
<dbReference type="Proteomes" id="UP000887574">
    <property type="component" value="Unplaced"/>
</dbReference>
<proteinExistence type="predicted"/>
<dbReference type="WBParaSite" id="jg4543">
    <property type="protein sequence ID" value="jg4543"/>
    <property type="gene ID" value="jg4543"/>
</dbReference>
<protein>
    <submittedName>
        <fullName evidence="3">Uncharacterized protein</fullName>
    </submittedName>
</protein>
<organism evidence="2 3">
    <name type="scientific">Ditylenchus dipsaci</name>
    <dbReference type="NCBI Taxonomy" id="166011"/>
    <lineage>
        <taxon>Eukaryota</taxon>
        <taxon>Metazoa</taxon>
        <taxon>Ecdysozoa</taxon>
        <taxon>Nematoda</taxon>
        <taxon>Chromadorea</taxon>
        <taxon>Rhabditida</taxon>
        <taxon>Tylenchina</taxon>
        <taxon>Tylenchomorpha</taxon>
        <taxon>Sphaerularioidea</taxon>
        <taxon>Anguinidae</taxon>
        <taxon>Anguininae</taxon>
        <taxon>Ditylenchus</taxon>
    </lineage>
</organism>
<keyword evidence="2" id="KW-1185">Reference proteome</keyword>
<dbReference type="AlphaFoldDB" id="A0A915EBC7"/>